<dbReference type="PROSITE" id="PS50112">
    <property type="entry name" value="PAS"/>
    <property type="match status" value="2"/>
</dbReference>
<dbReference type="SUPFAM" id="SSF52172">
    <property type="entry name" value="CheY-like"/>
    <property type="match status" value="1"/>
</dbReference>
<dbReference type="NCBIfam" id="TIGR00229">
    <property type="entry name" value="sensory_box"/>
    <property type="match status" value="2"/>
</dbReference>
<dbReference type="InterPro" id="IPR000014">
    <property type="entry name" value="PAS"/>
</dbReference>
<dbReference type="PROSITE" id="PS50110">
    <property type="entry name" value="RESPONSE_REGULATORY"/>
    <property type="match status" value="1"/>
</dbReference>
<dbReference type="Pfam" id="PF08448">
    <property type="entry name" value="PAS_4"/>
    <property type="match status" value="1"/>
</dbReference>
<organism evidence="10 11">
    <name type="scientific">Tritonibacter horizontis</name>
    <dbReference type="NCBI Taxonomy" id="1768241"/>
    <lineage>
        <taxon>Bacteria</taxon>
        <taxon>Pseudomonadati</taxon>
        <taxon>Pseudomonadota</taxon>
        <taxon>Alphaproteobacteria</taxon>
        <taxon>Rhodobacterales</taxon>
        <taxon>Paracoccaceae</taxon>
        <taxon>Tritonibacter</taxon>
    </lineage>
</organism>
<dbReference type="Gene3D" id="3.40.50.2300">
    <property type="match status" value="1"/>
</dbReference>
<dbReference type="InterPro" id="IPR035965">
    <property type="entry name" value="PAS-like_dom_sf"/>
</dbReference>
<comment type="catalytic activity">
    <reaction evidence="1">
        <text>ATP + protein L-histidine = ADP + protein N-phospho-L-histidine.</text>
        <dbReference type="EC" id="2.7.13.3"/>
    </reaction>
</comment>
<dbReference type="OrthoDB" id="9796100at2"/>
<dbReference type="InterPro" id="IPR000700">
    <property type="entry name" value="PAS-assoc_C"/>
</dbReference>
<dbReference type="SMART" id="SM00387">
    <property type="entry name" value="HATPase_c"/>
    <property type="match status" value="1"/>
</dbReference>
<dbReference type="InterPro" id="IPR005467">
    <property type="entry name" value="His_kinase_dom"/>
</dbReference>
<dbReference type="InterPro" id="IPR003661">
    <property type="entry name" value="HisK_dim/P_dom"/>
</dbReference>
<dbReference type="GO" id="GO:0000155">
    <property type="term" value="F:phosphorelay sensor kinase activity"/>
    <property type="evidence" value="ECO:0007669"/>
    <property type="project" value="InterPro"/>
</dbReference>
<keyword evidence="11" id="KW-1185">Reference proteome</keyword>
<dbReference type="InterPro" id="IPR036890">
    <property type="entry name" value="HATPase_C_sf"/>
</dbReference>
<proteinExistence type="predicted"/>
<dbReference type="PATRIC" id="fig|1768241.3.peg.4746"/>
<evidence type="ECO:0000256" key="5">
    <source>
        <dbReference type="SAM" id="MobiDB-lite"/>
    </source>
</evidence>
<dbReference type="CDD" id="cd00130">
    <property type="entry name" value="PAS"/>
    <property type="match status" value="2"/>
</dbReference>
<feature type="domain" description="Response regulatory" evidence="7">
    <location>
        <begin position="800"/>
        <end position="916"/>
    </location>
</feature>
<dbReference type="Pfam" id="PF13426">
    <property type="entry name" value="PAS_9"/>
    <property type="match status" value="1"/>
</dbReference>
<evidence type="ECO:0000256" key="1">
    <source>
        <dbReference type="ARBA" id="ARBA00000085"/>
    </source>
</evidence>
<dbReference type="Proteomes" id="UP000068382">
    <property type="component" value="Unassembled WGS sequence"/>
</dbReference>
<protein>
    <recommendedName>
        <fullName evidence="2">histidine kinase</fullName>
        <ecNumber evidence="2">2.7.13.3</ecNumber>
    </recommendedName>
</protein>
<dbReference type="AlphaFoldDB" id="A0A132BQJ1"/>
<dbReference type="SUPFAM" id="SSF47384">
    <property type="entry name" value="Homodimeric domain of signal transducing histidine kinase"/>
    <property type="match status" value="1"/>
</dbReference>
<comment type="caution">
    <text evidence="10">The sequence shown here is derived from an EMBL/GenBank/DDBJ whole genome shotgun (WGS) entry which is preliminary data.</text>
</comment>
<feature type="domain" description="Histidine kinase" evidence="6">
    <location>
        <begin position="556"/>
        <end position="780"/>
    </location>
</feature>
<dbReference type="InterPro" id="IPR013656">
    <property type="entry name" value="PAS_4"/>
</dbReference>
<dbReference type="InterPro" id="IPR003594">
    <property type="entry name" value="HATPase_dom"/>
</dbReference>
<dbReference type="Pfam" id="PF02518">
    <property type="entry name" value="HATPase_c"/>
    <property type="match status" value="1"/>
</dbReference>
<evidence type="ECO:0000259" key="6">
    <source>
        <dbReference type="PROSITE" id="PS50109"/>
    </source>
</evidence>
<feature type="domain" description="PAC" evidence="9">
    <location>
        <begin position="260"/>
        <end position="314"/>
    </location>
</feature>
<dbReference type="PROSITE" id="PS50109">
    <property type="entry name" value="HIS_KIN"/>
    <property type="match status" value="1"/>
</dbReference>
<feature type="modified residue" description="4-aspartylphosphate" evidence="4">
    <location>
        <position position="851"/>
    </location>
</feature>
<dbReference type="PANTHER" id="PTHR43065:SF42">
    <property type="entry name" value="TWO-COMPONENT SENSOR PPRA"/>
    <property type="match status" value="1"/>
</dbReference>
<dbReference type="Gene3D" id="1.10.287.130">
    <property type="match status" value="1"/>
</dbReference>
<name>A0A132BQJ1_9RHOB</name>
<evidence type="ECO:0000259" key="7">
    <source>
        <dbReference type="PROSITE" id="PS50110"/>
    </source>
</evidence>
<evidence type="ECO:0000259" key="8">
    <source>
        <dbReference type="PROSITE" id="PS50112"/>
    </source>
</evidence>
<dbReference type="SMART" id="SM00448">
    <property type="entry name" value="REC"/>
    <property type="match status" value="1"/>
</dbReference>
<evidence type="ECO:0000256" key="4">
    <source>
        <dbReference type="PROSITE-ProRule" id="PRU00169"/>
    </source>
</evidence>
<dbReference type="InterPro" id="IPR036097">
    <property type="entry name" value="HisK_dim/P_sf"/>
</dbReference>
<dbReference type="CDD" id="cd00082">
    <property type="entry name" value="HisKA"/>
    <property type="match status" value="1"/>
</dbReference>
<dbReference type="PANTHER" id="PTHR43065">
    <property type="entry name" value="SENSOR HISTIDINE KINASE"/>
    <property type="match status" value="1"/>
</dbReference>
<dbReference type="PROSITE" id="PS50113">
    <property type="entry name" value="PAC"/>
    <property type="match status" value="1"/>
</dbReference>
<gene>
    <name evidence="10" type="ORF">TRIHO_45460</name>
</gene>
<accession>A0A132BQJ1</accession>
<sequence length="924" mass="101748">MSVQPDPFPQGDLQSKLAALDRRRRQDARELKISRALLDGIQAMCDAADRDMVFAALDALLKSAIGAKEIAVVGNSIEGFLDLPHRAPRVLFPQTSPAELDAQQLDWYASPRDVKDLRQCRDPTPRRASGKETGSLITTPHLRQDGQFLALMCWHPSAGFFDAGKIAILERVITHFSHALRGLQADDCQMLLASVLEQAEVPVMLVDPDHGGGEIVFANHAFEEMTGHRLSDGSEPHLIAAPLRPGIDRDEMEQALNAGQQGRFRIWNTRGDGKPFLDDISLTPIRSSSGTLRYMMVTHSDVTEQSQTQQTVKRLEKRIEYAMEAVTSAILATEADGTILYANKAMQGLLREMYGPGLRQRQIISTFCKSIDDGLENQEVTCKDGTVFLIRSFYSNEGGRVITGTDVTEIKRAERKLKQRAAAMDSTTEGIAIVELDARITYANPAFARIFGTPEPTAVLNKNWSSAFLPEDVEELLPDLQSKVETEGSAQIEMRVNLDGDILSYEVCVTRIDDQMRIVVARDITRRIEYENARRSFEKKLHDFEKNESIGRLAAGVAHDFNNLLAVINGHSALLNERTPPEKVQLYSARINEASSRAAKMINRFLDLGMSADSQNMIDLRNLMTESQDLLQSALSADTTFTLEMGEEEMEMLCYPSDLLRVALNLVQNAQDALGGKPGQICQYLTRHTGADLMDMRMDVGPIDPDLSYACYAVHDSGSGVPPEVRKRLFREHCSTKGQRGSGIGMMAIAEIIRSHDGAIRLLSDIDQGTRVEIYLPLSDYSVARASEEDIGTVRLDGQLVLLVDDDAQVAESIAAFLERLGAEVSICLHPDEALAAIEEDPGMWSFLVSDYNMPGQNGGQLARAAKTADGDLPIVIVTALARKLSDPNLTEDVINALLGKPVDLNALAHLIAQHGRSLFANNG</sequence>
<keyword evidence="3 4" id="KW-0597">Phosphoprotein</keyword>
<dbReference type="Pfam" id="PF00512">
    <property type="entry name" value="HisKA"/>
    <property type="match status" value="1"/>
</dbReference>
<dbReference type="InterPro" id="IPR011006">
    <property type="entry name" value="CheY-like_superfamily"/>
</dbReference>
<evidence type="ECO:0000256" key="3">
    <source>
        <dbReference type="ARBA" id="ARBA00022553"/>
    </source>
</evidence>
<evidence type="ECO:0000313" key="11">
    <source>
        <dbReference type="Proteomes" id="UP000068382"/>
    </source>
</evidence>
<feature type="region of interest" description="Disordered" evidence="5">
    <location>
        <begin position="118"/>
        <end position="137"/>
    </location>
</feature>
<evidence type="ECO:0000256" key="2">
    <source>
        <dbReference type="ARBA" id="ARBA00012438"/>
    </source>
</evidence>
<dbReference type="RefSeq" id="WP_068249030.1">
    <property type="nucleotide sequence ID" value="NZ_LPUY01000138.1"/>
</dbReference>
<evidence type="ECO:0000313" key="10">
    <source>
        <dbReference type="EMBL" id="KUP90679.1"/>
    </source>
</evidence>
<dbReference type="SUPFAM" id="SSF55785">
    <property type="entry name" value="PYP-like sensor domain (PAS domain)"/>
    <property type="match status" value="3"/>
</dbReference>
<reference evidence="10 11" key="1">
    <citation type="submission" date="2015-12" db="EMBL/GenBank/DDBJ databases">
        <title>Genome sequence of the marine Rhodobacteraceae strain O3.65, Candidatus Tritonibacter horizontis.</title>
        <authorList>
            <person name="Poehlein A."/>
            <person name="Giebel H.A."/>
            <person name="Voget S."/>
            <person name="Brinkhoff T."/>
        </authorList>
    </citation>
    <scope>NUCLEOTIDE SEQUENCE [LARGE SCALE GENOMIC DNA]</scope>
    <source>
        <strain evidence="10 11">O3.65</strain>
    </source>
</reference>
<dbReference type="PRINTS" id="PR00344">
    <property type="entry name" value="BCTRLSENSOR"/>
</dbReference>
<dbReference type="Gene3D" id="3.30.565.10">
    <property type="entry name" value="Histidine kinase-like ATPase, C-terminal domain"/>
    <property type="match status" value="1"/>
</dbReference>
<dbReference type="Pfam" id="PF00072">
    <property type="entry name" value="Response_reg"/>
    <property type="match status" value="1"/>
</dbReference>
<dbReference type="Gene3D" id="3.30.450.20">
    <property type="entry name" value="PAS domain"/>
    <property type="match status" value="3"/>
</dbReference>
<dbReference type="InterPro" id="IPR001789">
    <property type="entry name" value="Sig_transdc_resp-reg_receiver"/>
</dbReference>
<dbReference type="EC" id="2.7.13.3" evidence="2"/>
<dbReference type="SUPFAM" id="SSF55874">
    <property type="entry name" value="ATPase domain of HSP90 chaperone/DNA topoisomerase II/histidine kinase"/>
    <property type="match status" value="1"/>
</dbReference>
<dbReference type="SMART" id="SM00388">
    <property type="entry name" value="HisKA"/>
    <property type="match status" value="1"/>
</dbReference>
<feature type="domain" description="PAS" evidence="8">
    <location>
        <begin position="416"/>
        <end position="487"/>
    </location>
</feature>
<dbReference type="SMART" id="SM00091">
    <property type="entry name" value="PAS"/>
    <property type="match status" value="3"/>
</dbReference>
<feature type="domain" description="PAS" evidence="8">
    <location>
        <begin position="315"/>
        <end position="350"/>
    </location>
</feature>
<evidence type="ECO:0000259" key="9">
    <source>
        <dbReference type="PROSITE" id="PS50113"/>
    </source>
</evidence>
<dbReference type="InterPro" id="IPR004358">
    <property type="entry name" value="Sig_transdc_His_kin-like_C"/>
</dbReference>
<dbReference type="EMBL" id="LPUY01000138">
    <property type="protein sequence ID" value="KUP90679.1"/>
    <property type="molecule type" value="Genomic_DNA"/>
</dbReference>